<dbReference type="InterPro" id="IPR027359">
    <property type="entry name" value="Volt_channel_dom_sf"/>
</dbReference>
<dbReference type="GO" id="GO:0005886">
    <property type="term" value="C:plasma membrane"/>
    <property type="evidence" value="ECO:0007669"/>
    <property type="project" value="UniProtKB-SubCell"/>
</dbReference>
<evidence type="ECO:0000256" key="8">
    <source>
        <dbReference type="ARBA" id="ARBA00023136"/>
    </source>
</evidence>
<dbReference type="PANTHER" id="PTHR46480">
    <property type="entry name" value="F20B24.22"/>
    <property type="match status" value="1"/>
</dbReference>
<feature type="transmembrane region" description="Helical" evidence="11">
    <location>
        <begin position="129"/>
        <end position="150"/>
    </location>
</feature>
<dbReference type="OrthoDB" id="427456at2759"/>
<keyword evidence="2" id="KW-0813">Transport</keyword>
<keyword evidence="13" id="KW-1185">Reference proteome</keyword>
<dbReference type="Gene3D" id="1.20.120.350">
    <property type="entry name" value="Voltage-gated potassium channels. Chain C"/>
    <property type="match status" value="1"/>
</dbReference>
<feature type="compositionally biased region" description="Basic residues" evidence="10">
    <location>
        <begin position="41"/>
        <end position="54"/>
    </location>
</feature>
<evidence type="ECO:0000313" key="12">
    <source>
        <dbReference type="EMBL" id="CEG40217.1"/>
    </source>
</evidence>
<protein>
    <recommendedName>
        <fullName evidence="14">Hydrogen voltage-gated channel 1</fullName>
    </recommendedName>
</protein>
<keyword evidence="7" id="KW-0406">Ion transport</keyword>
<evidence type="ECO:0000256" key="1">
    <source>
        <dbReference type="ARBA" id="ARBA00004651"/>
    </source>
</evidence>
<organism evidence="12 13">
    <name type="scientific">Plasmopara halstedii</name>
    <name type="common">Downy mildew of sunflower</name>
    <dbReference type="NCBI Taxonomy" id="4781"/>
    <lineage>
        <taxon>Eukaryota</taxon>
        <taxon>Sar</taxon>
        <taxon>Stramenopiles</taxon>
        <taxon>Oomycota</taxon>
        <taxon>Peronosporomycetes</taxon>
        <taxon>Peronosporales</taxon>
        <taxon>Peronosporaceae</taxon>
        <taxon>Plasmopara</taxon>
    </lineage>
</organism>
<feature type="compositionally biased region" description="Basic and acidic residues" evidence="10">
    <location>
        <begin position="1"/>
        <end position="11"/>
    </location>
</feature>
<dbReference type="AlphaFoldDB" id="A0A0P1AGK9"/>
<dbReference type="Proteomes" id="UP000054928">
    <property type="component" value="Unassembled WGS sequence"/>
</dbReference>
<feature type="compositionally biased region" description="Polar residues" evidence="10">
    <location>
        <begin position="13"/>
        <end position="40"/>
    </location>
</feature>
<keyword evidence="5" id="KW-0851">Voltage-gated channel</keyword>
<accession>A0A0P1AGK9</accession>
<evidence type="ECO:0000256" key="5">
    <source>
        <dbReference type="ARBA" id="ARBA00022882"/>
    </source>
</evidence>
<evidence type="ECO:0008006" key="14">
    <source>
        <dbReference type="Google" id="ProtNLM"/>
    </source>
</evidence>
<evidence type="ECO:0000256" key="3">
    <source>
        <dbReference type="ARBA" id="ARBA00022475"/>
    </source>
</evidence>
<sequence>MEKRKIERPKIGESTSAARNIVSNAESTGSTRHSNNNRSKSSVKLKQQRVKTQHHSNSENRDDSKQLEDDKDENKSIGVRLQTFIETTEAQQLAAAWHQLDHKDTTAYPSAEVIASLIERIIIRLIESFTGFTLFLFLIELGIALVTFRLQFFSRAGYVLDLAIVGTSLVIEMYAQTKVVRLFGVLRFWRVLRLIRQFVDQERAAHDITRQLLEQKELKLLHVEMQRDAARESLKREYESRKGLDNLVCSYKDEIVTLKEALEIAAQAVAEASIYKSDSAGYEYNKEAIYHNNDGAEVSPEQWNESDIYNQEVLSTEMQQVDGNDYQRHYETAALISPETLTETQAEETDIEFQDTVEE</sequence>
<evidence type="ECO:0000256" key="11">
    <source>
        <dbReference type="SAM" id="Phobius"/>
    </source>
</evidence>
<evidence type="ECO:0000313" key="13">
    <source>
        <dbReference type="Proteomes" id="UP000054928"/>
    </source>
</evidence>
<evidence type="ECO:0000256" key="2">
    <source>
        <dbReference type="ARBA" id="ARBA00022448"/>
    </source>
</evidence>
<dbReference type="InterPro" id="IPR031846">
    <property type="entry name" value="Hvcn1"/>
</dbReference>
<comment type="subcellular location">
    <subcellularLocation>
        <location evidence="1">Cell membrane</location>
        <topology evidence="1">Multi-pass membrane protein</topology>
    </subcellularLocation>
</comment>
<reference evidence="13" key="1">
    <citation type="submission" date="2014-09" db="EMBL/GenBank/DDBJ databases">
        <authorList>
            <person name="Sharma Rahul"/>
            <person name="Thines Marco"/>
        </authorList>
    </citation>
    <scope>NUCLEOTIDE SEQUENCE [LARGE SCALE GENOMIC DNA]</scope>
</reference>
<proteinExistence type="predicted"/>
<keyword evidence="6 11" id="KW-1133">Transmembrane helix</keyword>
<evidence type="ECO:0000256" key="10">
    <source>
        <dbReference type="SAM" id="MobiDB-lite"/>
    </source>
</evidence>
<evidence type="ECO:0000256" key="6">
    <source>
        <dbReference type="ARBA" id="ARBA00022989"/>
    </source>
</evidence>
<name>A0A0P1AGK9_PLAHL</name>
<dbReference type="PANTHER" id="PTHR46480:SF1">
    <property type="entry name" value="VOLTAGE-GATED HYDROGEN CHANNEL 1"/>
    <property type="match status" value="1"/>
</dbReference>
<dbReference type="GeneID" id="36405484"/>
<evidence type="ECO:0000256" key="4">
    <source>
        <dbReference type="ARBA" id="ARBA00022692"/>
    </source>
</evidence>
<evidence type="ECO:0000256" key="9">
    <source>
        <dbReference type="ARBA" id="ARBA00023303"/>
    </source>
</evidence>
<dbReference type="RefSeq" id="XP_024576586.1">
    <property type="nucleotide sequence ID" value="XM_024725851.1"/>
</dbReference>
<dbReference type="GO" id="GO:0030171">
    <property type="term" value="F:voltage-gated proton channel activity"/>
    <property type="evidence" value="ECO:0007669"/>
    <property type="project" value="InterPro"/>
</dbReference>
<evidence type="ECO:0000256" key="7">
    <source>
        <dbReference type="ARBA" id="ARBA00023065"/>
    </source>
</evidence>
<feature type="compositionally biased region" description="Basic and acidic residues" evidence="10">
    <location>
        <begin position="56"/>
        <end position="73"/>
    </location>
</feature>
<keyword evidence="9" id="KW-0407">Ion channel</keyword>
<keyword evidence="8 11" id="KW-0472">Membrane</keyword>
<feature type="region of interest" description="Disordered" evidence="10">
    <location>
        <begin position="1"/>
        <end position="73"/>
    </location>
</feature>
<keyword evidence="4 11" id="KW-0812">Transmembrane</keyword>
<dbReference type="GO" id="GO:0034702">
    <property type="term" value="C:monoatomic ion channel complex"/>
    <property type="evidence" value="ECO:0007669"/>
    <property type="project" value="UniProtKB-KW"/>
</dbReference>
<dbReference type="EMBL" id="CCYD01000468">
    <property type="protein sequence ID" value="CEG40217.1"/>
    <property type="molecule type" value="Genomic_DNA"/>
</dbReference>
<keyword evidence="3" id="KW-1003">Cell membrane</keyword>